<gene>
    <name evidence="1" type="ORF">AB6A40_006163</name>
</gene>
<organism evidence="1 2">
    <name type="scientific">Gnathostoma spinigerum</name>
    <dbReference type="NCBI Taxonomy" id="75299"/>
    <lineage>
        <taxon>Eukaryota</taxon>
        <taxon>Metazoa</taxon>
        <taxon>Ecdysozoa</taxon>
        <taxon>Nematoda</taxon>
        <taxon>Chromadorea</taxon>
        <taxon>Rhabditida</taxon>
        <taxon>Spirurina</taxon>
        <taxon>Gnathostomatomorpha</taxon>
        <taxon>Gnathostomatoidea</taxon>
        <taxon>Gnathostomatidae</taxon>
        <taxon>Gnathostoma</taxon>
    </lineage>
</organism>
<evidence type="ECO:0000313" key="2">
    <source>
        <dbReference type="Proteomes" id="UP001608902"/>
    </source>
</evidence>
<sequence length="114" mass="12269">MAKRSRVLRLHGQSCAYGQAHVCPQCTISGLGARGSIIGRSCACSPDICDLYLVSAFFTKKRGLQIGASASHVDSLDEFELCLEGSHSDSELRTEQPRRCESSEFILADGAFVG</sequence>
<keyword evidence="2" id="KW-1185">Reference proteome</keyword>
<dbReference type="AlphaFoldDB" id="A0ABD6EHJ9"/>
<dbReference type="EMBL" id="JBGFUD010004213">
    <property type="protein sequence ID" value="MFH4979454.1"/>
    <property type="molecule type" value="Genomic_DNA"/>
</dbReference>
<accession>A0ABD6EHJ9</accession>
<protein>
    <submittedName>
        <fullName evidence="1">Uncharacterized protein</fullName>
    </submittedName>
</protein>
<proteinExistence type="predicted"/>
<comment type="caution">
    <text evidence="1">The sequence shown here is derived from an EMBL/GenBank/DDBJ whole genome shotgun (WGS) entry which is preliminary data.</text>
</comment>
<evidence type="ECO:0000313" key="1">
    <source>
        <dbReference type="EMBL" id="MFH4979454.1"/>
    </source>
</evidence>
<reference evidence="1 2" key="1">
    <citation type="submission" date="2024-08" db="EMBL/GenBank/DDBJ databases">
        <title>Gnathostoma spinigerum genome.</title>
        <authorList>
            <person name="Gonzalez-Bertolin B."/>
            <person name="Monzon S."/>
            <person name="Zaballos A."/>
            <person name="Jimenez P."/>
            <person name="Dekumyoy P."/>
            <person name="Varona S."/>
            <person name="Cuesta I."/>
            <person name="Sumanam S."/>
            <person name="Adisakwattana P."/>
            <person name="Gasser R.B."/>
            <person name="Hernandez-Gonzalez A."/>
            <person name="Young N.D."/>
            <person name="Perteguer M.J."/>
        </authorList>
    </citation>
    <scope>NUCLEOTIDE SEQUENCE [LARGE SCALE GENOMIC DNA]</scope>
    <source>
        <strain evidence="1">AL3</strain>
        <tissue evidence="1">Liver</tissue>
    </source>
</reference>
<dbReference type="Proteomes" id="UP001608902">
    <property type="component" value="Unassembled WGS sequence"/>
</dbReference>
<name>A0ABD6EHJ9_9BILA</name>